<gene>
    <name evidence="1" type="ORF">LCGC14_1871860</name>
</gene>
<dbReference type="EMBL" id="LAZR01019111">
    <property type="protein sequence ID" value="KKL93722.1"/>
    <property type="molecule type" value="Genomic_DNA"/>
</dbReference>
<sequence length="149" mass="17879">MCRIVATRGEDYLRIKHCDPEELRSDIIKDYSEEIVRELRAQLAADVKKITKLLLTRSRYIRYILLEYLKVFPQLVSCFMTYIERCKRSAEQLLLKLYTLIKRISSLCEPQNDENYKYLSHLIYDITGNENFNMKRRIRHAPVTWIGQE</sequence>
<dbReference type="AlphaFoldDB" id="A0A0F9J3I1"/>
<evidence type="ECO:0000313" key="1">
    <source>
        <dbReference type="EMBL" id="KKL93722.1"/>
    </source>
</evidence>
<reference evidence="1" key="1">
    <citation type="journal article" date="2015" name="Nature">
        <title>Complex archaea that bridge the gap between prokaryotes and eukaryotes.</title>
        <authorList>
            <person name="Spang A."/>
            <person name="Saw J.H."/>
            <person name="Jorgensen S.L."/>
            <person name="Zaremba-Niedzwiedzka K."/>
            <person name="Martijn J."/>
            <person name="Lind A.E."/>
            <person name="van Eijk R."/>
            <person name="Schleper C."/>
            <person name="Guy L."/>
            <person name="Ettema T.J."/>
        </authorList>
    </citation>
    <scope>NUCLEOTIDE SEQUENCE</scope>
</reference>
<comment type="caution">
    <text evidence="1">The sequence shown here is derived from an EMBL/GenBank/DDBJ whole genome shotgun (WGS) entry which is preliminary data.</text>
</comment>
<protein>
    <submittedName>
        <fullName evidence="1">Uncharacterized protein</fullName>
    </submittedName>
</protein>
<organism evidence="1">
    <name type="scientific">marine sediment metagenome</name>
    <dbReference type="NCBI Taxonomy" id="412755"/>
    <lineage>
        <taxon>unclassified sequences</taxon>
        <taxon>metagenomes</taxon>
        <taxon>ecological metagenomes</taxon>
    </lineage>
</organism>
<proteinExistence type="predicted"/>
<name>A0A0F9J3I1_9ZZZZ</name>
<accession>A0A0F9J3I1</accession>